<dbReference type="EC" id="2.7.13.3" evidence="2"/>
<gene>
    <name evidence="11" type="ORF">LQV63_29725</name>
</gene>
<keyword evidence="9" id="KW-0472">Membrane</keyword>
<evidence type="ECO:0000256" key="5">
    <source>
        <dbReference type="ARBA" id="ARBA00022741"/>
    </source>
</evidence>
<evidence type="ECO:0000256" key="6">
    <source>
        <dbReference type="ARBA" id="ARBA00022777"/>
    </source>
</evidence>
<keyword evidence="12" id="KW-1185">Reference proteome</keyword>
<keyword evidence="7 11" id="KW-0067">ATP-binding</keyword>
<evidence type="ECO:0000313" key="12">
    <source>
        <dbReference type="Proteomes" id="UP001199916"/>
    </source>
</evidence>
<organism evidence="11 12">
    <name type="scientific">Paenibacillus profundus</name>
    <dbReference type="NCBI Taxonomy" id="1173085"/>
    <lineage>
        <taxon>Bacteria</taxon>
        <taxon>Bacillati</taxon>
        <taxon>Bacillota</taxon>
        <taxon>Bacilli</taxon>
        <taxon>Bacillales</taxon>
        <taxon>Paenibacillaceae</taxon>
        <taxon>Paenibacillus</taxon>
    </lineage>
</organism>
<evidence type="ECO:0000256" key="7">
    <source>
        <dbReference type="ARBA" id="ARBA00022840"/>
    </source>
</evidence>
<dbReference type="PANTHER" id="PTHR43065:SF10">
    <property type="entry name" value="PEROXIDE STRESS-ACTIVATED HISTIDINE KINASE MAK3"/>
    <property type="match status" value="1"/>
</dbReference>
<name>A0ABS8YUX9_9BACL</name>
<feature type="transmembrane region" description="Helical" evidence="9">
    <location>
        <begin position="147"/>
        <end position="170"/>
    </location>
</feature>
<reference evidence="11 12" key="1">
    <citation type="submission" date="2021-11" db="EMBL/GenBank/DDBJ databases">
        <title>Draft genome sequence of Paenibacillus profundus YoMME, a new Gram-positive bacteria with exoelectrogenic properties.</title>
        <authorList>
            <person name="Hubenova Y."/>
            <person name="Hubenova E."/>
            <person name="Manasiev Y."/>
            <person name="Peykov S."/>
            <person name="Mitov M."/>
        </authorList>
    </citation>
    <scope>NUCLEOTIDE SEQUENCE [LARGE SCALE GENOMIC DNA]</scope>
    <source>
        <strain evidence="11 12">YoMME</strain>
    </source>
</reference>
<dbReference type="Gene3D" id="3.30.565.10">
    <property type="entry name" value="Histidine kinase-like ATPase, C-terminal domain"/>
    <property type="match status" value="1"/>
</dbReference>
<comment type="catalytic activity">
    <reaction evidence="1">
        <text>ATP + protein L-histidine = ADP + protein N-phospho-L-histidine.</text>
        <dbReference type="EC" id="2.7.13.3"/>
    </reaction>
</comment>
<dbReference type="InterPro" id="IPR036890">
    <property type="entry name" value="HATPase_C_sf"/>
</dbReference>
<evidence type="ECO:0000256" key="3">
    <source>
        <dbReference type="ARBA" id="ARBA00022553"/>
    </source>
</evidence>
<proteinExistence type="predicted"/>
<evidence type="ECO:0000256" key="4">
    <source>
        <dbReference type="ARBA" id="ARBA00022679"/>
    </source>
</evidence>
<feature type="transmembrane region" description="Helical" evidence="9">
    <location>
        <begin position="82"/>
        <end position="102"/>
    </location>
</feature>
<dbReference type="InterPro" id="IPR005467">
    <property type="entry name" value="His_kinase_dom"/>
</dbReference>
<protein>
    <recommendedName>
        <fullName evidence="2">histidine kinase</fullName>
        <ecNumber evidence="2">2.7.13.3</ecNumber>
    </recommendedName>
</protein>
<dbReference type="RefSeq" id="WP_233699366.1">
    <property type="nucleotide sequence ID" value="NZ_JAJNBZ010000051.1"/>
</dbReference>
<comment type="caution">
    <text evidence="11">The sequence shown here is derived from an EMBL/GenBank/DDBJ whole genome shotgun (WGS) entry which is preliminary data.</text>
</comment>
<evidence type="ECO:0000256" key="1">
    <source>
        <dbReference type="ARBA" id="ARBA00000085"/>
    </source>
</evidence>
<accession>A0ABS8YUX9</accession>
<keyword evidence="8" id="KW-0902">Two-component regulatory system</keyword>
<dbReference type="EMBL" id="JAJNBZ010000051">
    <property type="protein sequence ID" value="MCE5173424.1"/>
    <property type="molecule type" value="Genomic_DNA"/>
</dbReference>
<evidence type="ECO:0000256" key="8">
    <source>
        <dbReference type="ARBA" id="ARBA00023012"/>
    </source>
</evidence>
<feature type="transmembrane region" description="Helical" evidence="9">
    <location>
        <begin position="56"/>
        <end position="76"/>
    </location>
</feature>
<keyword evidence="3" id="KW-0597">Phosphoprotein</keyword>
<keyword evidence="9" id="KW-1133">Transmembrane helix</keyword>
<dbReference type="SUPFAM" id="SSF55874">
    <property type="entry name" value="ATPase domain of HSP90 chaperone/DNA topoisomerase II/histidine kinase"/>
    <property type="match status" value="1"/>
</dbReference>
<keyword evidence="5" id="KW-0547">Nucleotide-binding</keyword>
<evidence type="ECO:0000256" key="9">
    <source>
        <dbReference type="SAM" id="Phobius"/>
    </source>
</evidence>
<feature type="domain" description="Histidine kinase" evidence="10">
    <location>
        <begin position="310"/>
        <end position="415"/>
    </location>
</feature>
<dbReference type="PROSITE" id="PS50109">
    <property type="entry name" value="HIS_KIN"/>
    <property type="match status" value="1"/>
</dbReference>
<sequence length="430" mass="47998">MRDHRLFIWIMILLSTGLLGEVKITPFGGDFRFSLGIMAFFFGMLWFSVPVLGTGISAGIFVVLFRIAMGGLLHGIPLHEGFVQHMPVFFYYVTFAFVISLLKIKTNVEYHLKVAFFGAFADMASNGAELLIRMASGEASHVTSQEVMLIVLVGLLRSFFAVGLCNMLAIRQVRALGEQRRLELERLMMINADLFEEAFYLRKSMSHIEEITRESYWLYKSLKNQSYPDAAQALHIAEHVHEIKKDSERILSGLFKIIQQERMLSKRITVSDLCAMVKRANTNYSLLLGKNVEIDARCDINLSTNEIYPLLSVLNNIVSNAVEAIPHQGQIQMQVDLHDDSILFTVTDNGPGILADELELIFHPGFTTKFDAEGNSSTGIGLSHAADIVRLLGGDISVCSSPGCTSFEIRISVERLTEREGVEHAEILSG</sequence>
<evidence type="ECO:0000256" key="2">
    <source>
        <dbReference type="ARBA" id="ARBA00012438"/>
    </source>
</evidence>
<feature type="transmembrane region" description="Helical" evidence="9">
    <location>
        <begin position="30"/>
        <end position="49"/>
    </location>
</feature>
<dbReference type="PRINTS" id="PR00344">
    <property type="entry name" value="BCTRLSENSOR"/>
</dbReference>
<evidence type="ECO:0000259" key="10">
    <source>
        <dbReference type="PROSITE" id="PS50109"/>
    </source>
</evidence>
<dbReference type="Pfam" id="PF02518">
    <property type="entry name" value="HATPase_c"/>
    <property type="match status" value="1"/>
</dbReference>
<keyword evidence="4" id="KW-0808">Transferase</keyword>
<dbReference type="Proteomes" id="UP001199916">
    <property type="component" value="Unassembled WGS sequence"/>
</dbReference>
<evidence type="ECO:0000313" key="11">
    <source>
        <dbReference type="EMBL" id="MCE5173424.1"/>
    </source>
</evidence>
<dbReference type="PANTHER" id="PTHR43065">
    <property type="entry name" value="SENSOR HISTIDINE KINASE"/>
    <property type="match status" value="1"/>
</dbReference>
<keyword evidence="6" id="KW-0418">Kinase</keyword>
<dbReference type="InterPro" id="IPR003594">
    <property type="entry name" value="HATPase_dom"/>
</dbReference>
<dbReference type="GO" id="GO:0005524">
    <property type="term" value="F:ATP binding"/>
    <property type="evidence" value="ECO:0007669"/>
    <property type="project" value="UniProtKB-KW"/>
</dbReference>
<dbReference type="SMART" id="SM00387">
    <property type="entry name" value="HATPase_c"/>
    <property type="match status" value="1"/>
</dbReference>
<keyword evidence="9" id="KW-0812">Transmembrane</keyword>
<dbReference type="InterPro" id="IPR004358">
    <property type="entry name" value="Sig_transdc_His_kin-like_C"/>
</dbReference>